<dbReference type="PANTHER" id="PTHR23077">
    <property type="entry name" value="AAA-FAMILY ATPASE"/>
    <property type="match status" value="1"/>
</dbReference>
<evidence type="ECO:0000256" key="1">
    <source>
        <dbReference type="ARBA" id="ARBA00022741"/>
    </source>
</evidence>
<dbReference type="InterPro" id="IPR003593">
    <property type="entry name" value="AAA+_ATPase"/>
</dbReference>
<feature type="domain" description="AAA+ ATPase" evidence="5">
    <location>
        <begin position="206"/>
        <end position="335"/>
    </location>
</feature>
<dbReference type="Pfam" id="PF00004">
    <property type="entry name" value="AAA"/>
    <property type="match status" value="2"/>
</dbReference>
<protein>
    <submittedName>
        <fullName evidence="6">Putative aaa+-type atpase</fullName>
    </submittedName>
</protein>
<dbReference type="Pfam" id="PF17862">
    <property type="entry name" value="AAA_lid_3"/>
    <property type="match status" value="1"/>
</dbReference>
<dbReference type="Gene3D" id="1.10.8.60">
    <property type="match status" value="2"/>
</dbReference>
<evidence type="ECO:0000256" key="4">
    <source>
        <dbReference type="RuleBase" id="RU003651"/>
    </source>
</evidence>
<dbReference type="SUPFAM" id="SSF52540">
    <property type="entry name" value="P-loop containing nucleoside triphosphate hydrolases"/>
    <property type="match status" value="2"/>
</dbReference>
<evidence type="ECO:0000256" key="3">
    <source>
        <dbReference type="ARBA" id="ARBA00023054"/>
    </source>
</evidence>
<dbReference type="GO" id="GO:0005524">
    <property type="term" value="F:ATP binding"/>
    <property type="evidence" value="ECO:0007669"/>
    <property type="project" value="UniProtKB-KW"/>
</dbReference>
<dbReference type="GO" id="GO:0051228">
    <property type="term" value="P:mitotic spindle disassembly"/>
    <property type="evidence" value="ECO:0007669"/>
    <property type="project" value="TreeGrafter"/>
</dbReference>
<dbReference type="PROSITE" id="PS00674">
    <property type="entry name" value="AAA"/>
    <property type="match status" value="1"/>
</dbReference>
<dbReference type="GO" id="GO:0005634">
    <property type="term" value="C:nucleus"/>
    <property type="evidence" value="ECO:0007669"/>
    <property type="project" value="TreeGrafter"/>
</dbReference>
<evidence type="ECO:0000256" key="2">
    <source>
        <dbReference type="ARBA" id="ARBA00022840"/>
    </source>
</evidence>
<dbReference type="InterPro" id="IPR003960">
    <property type="entry name" value="ATPase_AAA_CS"/>
</dbReference>
<comment type="similarity">
    <text evidence="4">Belongs to the AAA ATPase family.</text>
</comment>
<feature type="non-terminal residue" evidence="6">
    <location>
        <position position="678"/>
    </location>
</feature>
<dbReference type="Gene3D" id="3.40.50.300">
    <property type="entry name" value="P-loop containing nucleotide triphosphate hydrolases"/>
    <property type="match status" value="2"/>
</dbReference>
<feature type="domain" description="AAA+ ATPase" evidence="5">
    <location>
        <begin position="456"/>
        <end position="603"/>
    </location>
</feature>
<dbReference type="GO" id="GO:0030970">
    <property type="term" value="P:retrograde protein transport, ER to cytosol"/>
    <property type="evidence" value="ECO:0007669"/>
    <property type="project" value="TreeGrafter"/>
</dbReference>
<dbReference type="GO" id="GO:0031593">
    <property type="term" value="F:polyubiquitin modification-dependent protein binding"/>
    <property type="evidence" value="ECO:0007669"/>
    <property type="project" value="TreeGrafter"/>
</dbReference>
<reference evidence="6" key="1">
    <citation type="journal article" date="2018" name="J. Proteomics">
        <title>Exploring the molecular complexity of Triatoma dimidiata sialome.</title>
        <authorList>
            <person name="Santiago P.B."/>
            <person name="de Araujo C.N."/>
            <person name="Charneau S."/>
            <person name="Bastos I.M.D."/>
            <person name="Assumpcao T.C.F."/>
            <person name="Queiroz R.M.L."/>
            <person name="Praca Y.R."/>
            <person name="Cordeiro T.M."/>
            <person name="Garcia C.H.S."/>
            <person name="da Silva I.G."/>
            <person name="Raiol T."/>
            <person name="Motta F.N."/>
            <person name="de Araujo Oliveira J.V."/>
            <person name="de Sousa M.V."/>
            <person name="Ribeiro J.M.C."/>
            <person name="de Santana J.M."/>
        </authorList>
    </citation>
    <scope>NUCLEOTIDE SEQUENCE</scope>
    <source>
        <strain evidence="6">Santander</strain>
        <tissue evidence="6">Salivary glands</tissue>
    </source>
</reference>
<dbReference type="EMBL" id="GECL01001214">
    <property type="protein sequence ID" value="JAP04910.1"/>
    <property type="molecule type" value="Transcribed_RNA"/>
</dbReference>
<dbReference type="GO" id="GO:0097352">
    <property type="term" value="P:autophagosome maturation"/>
    <property type="evidence" value="ECO:0007669"/>
    <property type="project" value="TreeGrafter"/>
</dbReference>
<feature type="non-terminal residue" evidence="6">
    <location>
        <position position="1"/>
    </location>
</feature>
<name>A0A0V0GA63_TRIDM</name>
<dbReference type="InterPro" id="IPR041569">
    <property type="entry name" value="AAA_lid_3"/>
</dbReference>
<proteinExistence type="inferred from homology"/>
<evidence type="ECO:0000313" key="6">
    <source>
        <dbReference type="EMBL" id="JAP04910.1"/>
    </source>
</evidence>
<dbReference type="InterPro" id="IPR050168">
    <property type="entry name" value="AAA_ATPase_domain"/>
</dbReference>
<keyword evidence="1 4" id="KW-0547">Nucleotide-binding</keyword>
<dbReference type="PANTHER" id="PTHR23077:SF194">
    <property type="entry name" value="ATPASE FAMILY GENE 2 PROTEIN HOMOLOG B"/>
    <property type="match status" value="1"/>
</dbReference>
<dbReference type="SMART" id="SM00382">
    <property type="entry name" value="AAA"/>
    <property type="match status" value="2"/>
</dbReference>
<keyword evidence="2 4" id="KW-0067">ATP-binding</keyword>
<dbReference type="FunFam" id="3.40.50.300:FF:001025">
    <property type="entry name" value="ATPase family, AAA domain-containing 2B"/>
    <property type="match status" value="1"/>
</dbReference>
<sequence>FFNLQKVYFSYGINKEFYAKNVFIHLNCSETYICKVYAKPVISSDLCLIDKTVFCSTEPSTKVLENEGNVKMEDIPSINYIKKVSVIIIFATAWDREKWVNNHLRKLVKHILQFFIITKNCIININNIEEFKKVGISFIEVVNIGTDVVGKVVNSTKIKIINCLSLEHYNVTKSVKTEVNYLKKSYEELEEVFISRTRVQAQCELPLPQVLLLGPAGCGKKSLVQQVSNNTRTILQKIDCTELCRPEPGETESLLKRNFEYALLLSKECMVVILLLRLEVIGSQPGRILIQLNSLLDSTMNNAKVIVIAQTNNSSNFHESLRSRFLHQIYIGPPNESERIEILNELCKNMTLSSESLDKIAKFTPGFVLADLALLVNRVRRYISNTDRSNDVNVDLFKKFASVIEPSALRGEIGLVKNNQEVEEIGGLGGIKKSLFQLIQWPLLYPQAFTSLNIKHPSGILLYGPPGCAKTSLVRAVASESNVTFLAISAADLYSPYVGDAERTISYLFQRARAAAPTLLFIDEIDALVGCRGGRQKGAQERVLSAFLTEMDGVGFKASGTKGMADLETKIIVVAATNRPHILDSAILRPGRLDRLLFVPPPNQQDRIDILHVLTKKIPLDKCVDLDTIATNTELFTGADLGSLCREAAMEALTREGMDVEKIQHKHFMTALKSMKPS</sequence>
<evidence type="ECO:0000259" key="5">
    <source>
        <dbReference type="SMART" id="SM00382"/>
    </source>
</evidence>
<dbReference type="InterPro" id="IPR003959">
    <property type="entry name" value="ATPase_AAA_core"/>
</dbReference>
<dbReference type="InterPro" id="IPR027417">
    <property type="entry name" value="P-loop_NTPase"/>
</dbReference>
<dbReference type="AlphaFoldDB" id="A0A0V0GA63"/>
<dbReference type="GO" id="GO:0005829">
    <property type="term" value="C:cytosol"/>
    <property type="evidence" value="ECO:0007669"/>
    <property type="project" value="TreeGrafter"/>
</dbReference>
<dbReference type="GO" id="GO:0034098">
    <property type="term" value="C:VCP-NPL4-UFD1 AAA ATPase complex"/>
    <property type="evidence" value="ECO:0007669"/>
    <property type="project" value="TreeGrafter"/>
</dbReference>
<dbReference type="GO" id="GO:0016887">
    <property type="term" value="F:ATP hydrolysis activity"/>
    <property type="evidence" value="ECO:0007669"/>
    <property type="project" value="InterPro"/>
</dbReference>
<accession>A0A0V0GA63</accession>
<keyword evidence="3" id="KW-0175">Coiled coil</keyword>
<organism evidence="6">
    <name type="scientific">Triatoma dimidiata</name>
    <name type="common">Kissing bug</name>
    <name type="synonym">Meccus dimidiatus</name>
    <dbReference type="NCBI Taxonomy" id="72491"/>
    <lineage>
        <taxon>Eukaryota</taxon>
        <taxon>Metazoa</taxon>
        <taxon>Ecdysozoa</taxon>
        <taxon>Arthropoda</taxon>
        <taxon>Hexapoda</taxon>
        <taxon>Insecta</taxon>
        <taxon>Pterygota</taxon>
        <taxon>Neoptera</taxon>
        <taxon>Paraneoptera</taxon>
        <taxon>Hemiptera</taxon>
        <taxon>Heteroptera</taxon>
        <taxon>Panheteroptera</taxon>
        <taxon>Cimicomorpha</taxon>
        <taxon>Reduviidae</taxon>
        <taxon>Triatominae</taxon>
        <taxon>Triatoma</taxon>
    </lineage>
</organism>
<dbReference type="FunFam" id="1.10.8.60:FF:000038">
    <property type="entry name" value="spermatogenesis-associated protein 5-like protein 1"/>
    <property type="match status" value="1"/>
</dbReference>